<reference evidence="1" key="1">
    <citation type="journal article" date="2022" name="Int. J. Mol. Sci.">
        <title>Draft Genome of Tanacetum Coccineum: Genomic Comparison of Closely Related Tanacetum-Family Plants.</title>
        <authorList>
            <person name="Yamashiro T."/>
            <person name="Shiraishi A."/>
            <person name="Nakayama K."/>
            <person name="Satake H."/>
        </authorList>
    </citation>
    <scope>NUCLEOTIDE SEQUENCE</scope>
</reference>
<evidence type="ECO:0000313" key="1">
    <source>
        <dbReference type="EMBL" id="GJT51904.1"/>
    </source>
</evidence>
<comment type="caution">
    <text evidence="1">The sequence shown here is derived from an EMBL/GenBank/DDBJ whole genome shotgun (WGS) entry which is preliminary data.</text>
</comment>
<keyword evidence="2" id="KW-1185">Reference proteome</keyword>
<dbReference type="EMBL" id="BQNB010016446">
    <property type="protein sequence ID" value="GJT51904.1"/>
    <property type="molecule type" value="Genomic_DNA"/>
</dbReference>
<organism evidence="1 2">
    <name type="scientific">Tanacetum coccineum</name>
    <dbReference type="NCBI Taxonomy" id="301880"/>
    <lineage>
        <taxon>Eukaryota</taxon>
        <taxon>Viridiplantae</taxon>
        <taxon>Streptophyta</taxon>
        <taxon>Embryophyta</taxon>
        <taxon>Tracheophyta</taxon>
        <taxon>Spermatophyta</taxon>
        <taxon>Magnoliopsida</taxon>
        <taxon>eudicotyledons</taxon>
        <taxon>Gunneridae</taxon>
        <taxon>Pentapetalae</taxon>
        <taxon>asterids</taxon>
        <taxon>campanulids</taxon>
        <taxon>Asterales</taxon>
        <taxon>Asteraceae</taxon>
        <taxon>Asteroideae</taxon>
        <taxon>Anthemideae</taxon>
        <taxon>Anthemidinae</taxon>
        <taxon>Tanacetum</taxon>
    </lineage>
</organism>
<proteinExistence type="predicted"/>
<accession>A0ABQ5ELV5</accession>
<gene>
    <name evidence="1" type="ORF">Tco_0978061</name>
</gene>
<dbReference type="Proteomes" id="UP001151760">
    <property type="component" value="Unassembled WGS sequence"/>
</dbReference>
<sequence length="123" mass="13799">MDESVFVTSSNTVAITTVPHYSINTAYDQVEFNRNFLDRVLQACSSRSRTGASQSSNTDKCDYIECTSFLFQLTSWIHIDLASTPTRACFVVAQAGISIVTVNTKEYHSDVLAIITRIMRRTF</sequence>
<protein>
    <submittedName>
        <fullName evidence="1">Uncharacterized protein</fullName>
    </submittedName>
</protein>
<reference evidence="1" key="2">
    <citation type="submission" date="2022-01" db="EMBL/GenBank/DDBJ databases">
        <authorList>
            <person name="Yamashiro T."/>
            <person name="Shiraishi A."/>
            <person name="Satake H."/>
            <person name="Nakayama K."/>
        </authorList>
    </citation>
    <scope>NUCLEOTIDE SEQUENCE</scope>
</reference>
<name>A0ABQ5ELV5_9ASTR</name>
<evidence type="ECO:0000313" key="2">
    <source>
        <dbReference type="Proteomes" id="UP001151760"/>
    </source>
</evidence>